<dbReference type="PANTHER" id="PTHR31776">
    <property type="entry name" value="ALPHA-L-ARABINOFURANOSIDASE 1"/>
    <property type="match status" value="1"/>
</dbReference>
<dbReference type="SUPFAM" id="SSF51445">
    <property type="entry name" value="(Trans)glycosidases"/>
    <property type="match status" value="1"/>
</dbReference>
<dbReference type="RefSeq" id="XP_020121495.1">
    <property type="nucleotide sequence ID" value="XM_020266035.1"/>
</dbReference>
<dbReference type="InterPro" id="IPR010720">
    <property type="entry name" value="Alpha-L-AF_C"/>
</dbReference>
<organism evidence="10 11">
    <name type="scientific">Talaromyces atroroseus</name>
    <dbReference type="NCBI Taxonomy" id="1441469"/>
    <lineage>
        <taxon>Eukaryota</taxon>
        <taxon>Fungi</taxon>
        <taxon>Dikarya</taxon>
        <taxon>Ascomycota</taxon>
        <taxon>Pezizomycotina</taxon>
        <taxon>Eurotiomycetes</taxon>
        <taxon>Eurotiomycetidae</taxon>
        <taxon>Eurotiales</taxon>
        <taxon>Trichocomaceae</taxon>
        <taxon>Talaromyces</taxon>
        <taxon>Talaromyces sect. Trachyspermi</taxon>
    </lineage>
</organism>
<dbReference type="InterPro" id="IPR051563">
    <property type="entry name" value="Glycosyl_Hydrolase_51"/>
</dbReference>
<dbReference type="PANTHER" id="PTHR31776:SF0">
    <property type="entry name" value="ALPHA-L-ARABINOFURANOSIDASE 1"/>
    <property type="match status" value="1"/>
</dbReference>
<evidence type="ECO:0000259" key="9">
    <source>
        <dbReference type="SMART" id="SM00813"/>
    </source>
</evidence>
<dbReference type="GO" id="GO:0046556">
    <property type="term" value="F:alpha-L-arabinofuranosidase activity"/>
    <property type="evidence" value="ECO:0007669"/>
    <property type="project" value="UniProtKB-EC"/>
</dbReference>
<comment type="similarity">
    <text evidence="3">Belongs to the glycosyl hydrolase 51 family.</text>
</comment>
<dbReference type="Proteomes" id="UP000214365">
    <property type="component" value="Unassembled WGS sequence"/>
</dbReference>
<feature type="signal peptide" evidence="8">
    <location>
        <begin position="1"/>
        <end position="23"/>
    </location>
</feature>
<dbReference type="STRING" id="1441469.A0A225ASQ2"/>
<sequence>MMGVSILYSLALLSSALSPVALGVTLTVSKTGGNASSPLLYGVMFEDINNSGDGGIHGQVLKNNGFQGDNPGLTAYAAVGNVTLSQDTSNPLSSAITSSLKVSVPSGATGFMGFANTGYNGVPVLKATYANYFWMKGTYSGVITVRLVGSESDIVYASQNITVNSNSSAFSYYETSFSSAESPDGNNEWQLLFDAAEVAGSSLNFGLVQLFPPTYNDRYNGLRDDVASFMADIQPSFLRFPGGNNLLSSREGASTSNRWKWNETIGPVVDRPGREGDWGYPNTDALGLDEYLYWCEDMGLTPILAVWDGHSFGEIVSGSDLDPYVDDILDELEYVLGDVSTPYGALRAKNGRTDPWPVKYIEVGNEDNLSEGCDTYASRFTQIYDAIHAQYPNLTLIASTTDSSCLPSTLPPGVWTDIHYYETPDEFVSLFNEWDNWSRDRPIFVGEYASTTGNDGSTTYWSNMQGSCSEAVYMIGLERNSDIVKAASFAPVLEHFDLAEWSPDLYGLDSSPGSLTGSTSYYVQKMFSTNRGTAILPVTSDTGFGPVYWVASVAGSTYYVKLANYGSSAETVTVEIEGTSSGKLEMLSGGEFISNYPHNVSISTQTSDVSGSGSFTISLPAWAVGVLAVS</sequence>
<dbReference type="InterPro" id="IPR055235">
    <property type="entry name" value="ASD1_cat"/>
</dbReference>
<dbReference type="GeneID" id="31003460"/>
<feature type="domain" description="Alpha-L-arabinofuranosidase C-terminal" evidence="9">
    <location>
        <begin position="446"/>
        <end position="623"/>
    </location>
</feature>
<evidence type="ECO:0000313" key="11">
    <source>
        <dbReference type="Proteomes" id="UP000214365"/>
    </source>
</evidence>
<proteinExistence type="inferred from homology"/>
<dbReference type="EMBL" id="LFMY01000004">
    <property type="protein sequence ID" value="OKL61374.1"/>
    <property type="molecule type" value="Genomic_DNA"/>
</dbReference>
<keyword evidence="7" id="KW-0325">Glycoprotein</keyword>
<evidence type="ECO:0000256" key="6">
    <source>
        <dbReference type="ARBA" id="ARBA00022801"/>
    </source>
</evidence>
<comment type="caution">
    <text evidence="10">The sequence shown here is derived from an EMBL/GenBank/DDBJ whole genome shotgun (WGS) entry which is preliminary data.</text>
</comment>
<dbReference type="GO" id="GO:0046373">
    <property type="term" value="P:L-arabinose metabolic process"/>
    <property type="evidence" value="ECO:0007669"/>
    <property type="project" value="InterPro"/>
</dbReference>
<evidence type="ECO:0000256" key="4">
    <source>
        <dbReference type="ARBA" id="ARBA00012670"/>
    </source>
</evidence>
<keyword evidence="5 8" id="KW-0732">Signal</keyword>
<keyword evidence="11" id="KW-1185">Reference proteome</keyword>
<dbReference type="EC" id="3.2.1.55" evidence="4"/>
<keyword evidence="6" id="KW-0378">Hydrolase</keyword>
<evidence type="ECO:0000256" key="2">
    <source>
        <dbReference type="ARBA" id="ARBA00004834"/>
    </source>
</evidence>
<comment type="pathway">
    <text evidence="2">Glycan metabolism; L-arabinan degradation.</text>
</comment>
<comment type="catalytic activity">
    <reaction evidence="1">
        <text>Hydrolysis of terminal non-reducing alpha-L-arabinofuranoside residues in alpha-L-arabinosides.</text>
        <dbReference type="EC" id="3.2.1.55"/>
    </reaction>
</comment>
<evidence type="ECO:0000256" key="3">
    <source>
        <dbReference type="ARBA" id="ARBA00007186"/>
    </source>
</evidence>
<gene>
    <name evidence="10" type="ORF">UA08_03705</name>
</gene>
<evidence type="ECO:0000256" key="8">
    <source>
        <dbReference type="SAM" id="SignalP"/>
    </source>
</evidence>
<accession>A0A225ASQ2</accession>
<evidence type="ECO:0000256" key="1">
    <source>
        <dbReference type="ARBA" id="ARBA00001462"/>
    </source>
</evidence>
<evidence type="ECO:0000313" key="10">
    <source>
        <dbReference type="EMBL" id="OKL61374.1"/>
    </source>
</evidence>
<evidence type="ECO:0000256" key="7">
    <source>
        <dbReference type="ARBA" id="ARBA00023180"/>
    </source>
</evidence>
<dbReference type="InterPro" id="IPR017853">
    <property type="entry name" value="GH"/>
</dbReference>
<dbReference type="UniPathway" id="UPA00667"/>
<protein>
    <recommendedName>
        <fullName evidence="4">non-reducing end alpha-L-arabinofuranosidase</fullName>
        <ecNumber evidence="4">3.2.1.55</ecNumber>
    </recommendedName>
</protein>
<dbReference type="OrthoDB" id="406864at2759"/>
<dbReference type="GO" id="GO:0031222">
    <property type="term" value="P:arabinan catabolic process"/>
    <property type="evidence" value="ECO:0007669"/>
    <property type="project" value="UniProtKB-UniPathway"/>
</dbReference>
<name>A0A225ASQ2_TALAT</name>
<dbReference type="SMART" id="SM00813">
    <property type="entry name" value="Alpha-L-AF_C"/>
    <property type="match status" value="1"/>
</dbReference>
<feature type="chain" id="PRO_5012262645" description="non-reducing end alpha-L-arabinofuranosidase" evidence="8">
    <location>
        <begin position="24"/>
        <end position="630"/>
    </location>
</feature>
<reference evidence="10 11" key="1">
    <citation type="submission" date="2015-06" db="EMBL/GenBank/DDBJ databases">
        <title>Talaromyces atroroseus IBT 11181 draft genome.</title>
        <authorList>
            <person name="Rasmussen K.B."/>
            <person name="Rasmussen S."/>
            <person name="Petersen B."/>
            <person name="Sicheritz-Ponten T."/>
            <person name="Mortensen U.H."/>
            <person name="Thrane U."/>
        </authorList>
    </citation>
    <scope>NUCLEOTIDE SEQUENCE [LARGE SCALE GENOMIC DNA]</scope>
    <source>
        <strain evidence="10 11">IBT 11181</strain>
    </source>
</reference>
<evidence type="ECO:0000256" key="5">
    <source>
        <dbReference type="ARBA" id="ARBA00022729"/>
    </source>
</evidence>
<dbReference type="Pfam" id="PF22848">
    <property type="entry name" value="ASD1_dom"/>
    <property type="match status" value="1"/>
</dbReference>
<dbReference type="Gene3D" id="3.20.20.80">
    <property type="entry name" value="Glycosidases"/>
    <property type="match status" value="1"/>
</dbReference>
<dbReference type="AlphaFoldDB" id="A0A225ASQ2"/>